<protein>
    <submittedName>
        <fullName evidence="1">Uncharacterized protein</fullName>
    </submittedName>
</protein>
<dbReference type="AlphaFoldDB" id="A0A417Z4D5"/>
<organism evidence="1 2">
    <name type="scientific">Dermacoccus abyssi</name>
    <dbReference type="NCBI Taxonomy" id="322596"/>
    <lineage>
        <taxon>Bacteria</taxon>
        <taxon>Bacillati</taxon>
        <taxon>Actinomycetota</taxon>
        <taxon>Actinomycetes</taxon>
        <taxon>Micrococcales</taxon>
        <taxon>Dermacoccaceae</taxon>
        <taxon>Dermacoccus</taxon>
    </lineage>
</organism>
<evidence type="ECO:0000313" key="1">
    <source>
        <dbReference type="EMBL" id="RHW45469.1"/>
    </source>
</evidence>
<accession>A0A417Z4D5</accession>
<evidence type="ECO:0000313" key="2">
    <source>
        <dbReference type="Proteomes" id="UP000285376"/>
    </source>
</evidence>
<proteinExistence type="predicted"/>
<dbReference type="Proteomes" id="UP000285376">
    <property type="component" value="Unassembled WGS sequence"/>
</dbReference>
<reference evidence="1 2" key="1">
    <citation type="submission" date="2018-08" db="EMBL/GenBank/DDBJ databases">
        <title>Whole genome sequence analysis of Dermacoccus abyssi bacteria isolated from Deep Mariana trench Micromonospora spp reveals genes involved in the environmental adaptation and production of secondary metabolites.</title>
        <authorList>
            <person name="Abdel-Mageed W.M."/>
            <person name="Lehri B."/>
            <person name="Nouioui I."/>
            <person name="Goodfellow I."/>
            <person name="Jaspars M."/>
            <person name="Karlyshev A."/>
        </authorList>
    </citation>
    <scope>NUCLEOTIDE SEQUENCE [LARGE SCALE GENOMIC DNA]</scope>
    <source>
        <strain evidence="1 2">MT1.1</strain>
    </source>
</reference>
<sequence>MQIVEGIGRLSSGNLAELKSRLEGVEQDFFRLDFPVRKSRSILEAKLTWTITSTEGPSFMLSVKHSDGLSLYSLPDDYAEYVLAKGVARSIVADDSCPLFEDSHRNGYFKSAPSYEVAGDYFELPTSFFLTGGSRPR</sequence>
<comment type="caution">
    <text evidence="1">The sequence shown here is derived from an EMBL/GenBank/DDBJ whole genome shotgun (WGS) entry which is preliminary data.</text>
</comment>
<name>A0A417Z4D5_9MICO</name>
<gene>
    <name evidence="1" type="ORF">D1832_08740</name>
</gene>
<dbReference type="EMBL" id="QWLM01000009">
    <property type="protein sequence ID" value="RHW45469.1"/>
    <property type="molecule type" value="Genomic_DNA"/>
</dbReference>